<proteinExistence type="predicted"/>
<reference evidence="1" key="1">
    <citation type="submission" date="2018-02" db="EMBL/GenBank/DDBJ databases">
        <title>Rhizophora mucronata_Transcriptome.</title>
        <authorList>
            <person name="Meera S.P."/>
            <person name="Sreeshan A."/>
            <person name="Augustine A."/>
        </authorList>
    </citation>
    <scope>NUCLEOTIDE SEQUENCE</scope>
    <source>
        <tissue evidence="1">Leaf</tissue>
    </source>
</reference>
<accession>A0A2P2N9N0</accession>
<sequence length="24" mass="2733">MSGSLQPDLKQVKRNGVIHIQRLD</sequence>
<dbReference type="AlphaFoldDB" id="A0A2P2N9N0"/>
<evidence type="ECO:0000313" key="1">
    <source>
        <dbReference type="EMBL" id="MBX39195.1"/>
    </source>
</evidence>
<organism evidence="1">
    <name type="scientific">Rhizophora mucronata</name>
    <name type="common">Asiatic mangrove</name>
    <dbReference type="NCBI Taxonomy" id="61149"/>
    <lineage>
        <taxon>Eukaryota</taxon>
        <taxon>Viridiplantae</taxon>
        <taxon>Streptophyta</taxon>
        <taxon>Embryophyta</taxon>
        <taxon>Tracheophyta</taxon>
        <taxon>Spermatophyta</taxon>
        <taxon>Magnoliopsida</taxon>
        <taxon>eudicotyledons</taxon>
        <taxon>Gunneridae</taxon>
        <taxon>Pentapetalae</taxon>
        <taxon>rosids</taxon>
        <taxon>fabids</taxon>
        <taxon>Malpighiales</taxon>
        <taxon>Rhizophoraceae</taxon>
        <taxon>Rhizophora</taxon>
    </lineage>
</organism>
<dbReference type="EMBL" id="GGEC01058711">
    <property type="protein sequence ID" value="MBX39195.1"/>
    <property type="molecule type" value="Transcribed_RNA"/>
</dbReference>
<name>A0A2P2N9N0_RHIMU</name>
<protein>
    <submittedName>
        <fullName evidence="1">Uncharacterized protein</fullName>
    </submittedName>
</protein>